<dbReference type="PANTHER" id="PTHR37019">
    <property type="entry name" value="CHROMOSOME 1, WHOLE GENOME SHOTGUN SEQUENCE"/>
    <property type="match status" value="1"/>
</dbReference>
<keyword evidence="1" id="KW-1133">Transmembrane helix</keyword>
<evidence type="ECO:0000313" key="3">
    <source>
        <dbReference type="EMBL" id="TCD66525.1"/>
    </source>
</evidence>
<name>A0A4R0RKR0_9APHY</name>
<dbReference type="PANTHER" id="PTHR37019:SF1">
    <property type="entry name" value="EXPERA DOMAIN-CONTAINING PROTEIN"/>
    <property type="match status" value="1"/>
</dbReference>
<keyword evidence="4" id="KW-1185">Reference proteome</keyword>
<dbReference type="AlphaFoldDB" id="A0A4R0RKR0"/>
<protein>
    <recommendedName>
        <fullName evidence="2">DUF7704 domain-containing protein</fullName>
    </recommendedName>
</protein>
<evidence type="ECO:0000259" key="2">
    <source>
        <dbReference type="Pfam" id="PF24803"/>
    </source>
</evidence>
<dbReference type="OrthoDB" id="5313995at2759"/>
<evidence type="ECO:0000256" key="1">
    <source>
        <dbReference type="SAM" id="Phobius"/>
    </source>
</evidence>
<organism evidence="3 4">
    <name type="scientific">Steccherinum ochraceum</name>
    <dbReference type="NCBI Taxonomy" id="92696"/>
    <lineage>
        <taxon>Eukaryota</taxon>
        <taxon>Fungi</taxon>
        <taxon>Dikarya</taxon>
        <taxon>Basidiomycota</taxon>
        <taxon>Agaricomycotina</taxon>
        <taxon>Agaricomycetes</taxon>
        <taxon>Polyporales</taxon>
        <taxon>Steccherinaceae</taxon>
        <taxon>Steccherinum</taxon>
    </lineage>
</organism>
<feature type="transmembrane region" description="Helical" evidence="1">
    <location>
        <begin position="93"/>
        <end position="112"/>
    </location>
</feature>
<comment type="caution">
    <text evidence="3">The sequence shown here is derived from an EMBL/GenBank/DDBJ whole genome shotgun (WGS) entry which is preliminary data.</text>
</comment>
<sequence length="178" mass="19783">MLITIPLLYRLFFLYIEPISALVGSYFAAGAPATYLHLLASTASKSTLDVSSNPPNTPTLVSLYQLSNLYLLFALNEHLVLSSATSLITWRRLLFCLLIADFGHLATMYPLAVERGLAVGRTEALMRVYAYFWEWNAMDWGSVGFVYCGALMRLSFLLGVGLSSPASEDQARRQSKQE</sequence>
<feature type="transmembrane region" description="Helical" evidence="1">
    <location>
        <begin position="12"/>
        <end position="40"/>
    </location>
</feature>
<gene>
    <name evidence="3" type="ORF">EIP91_001301</name>
</gene>
<accession>A0A4R0RKR0</accession>
<reference evidence="3 4" key="1">
    <citation type="submission" date="2018-11" db="EMBL/GenBank/DDBJ databases">
        <title>Genome assembly of Steccherinum ochraceum LE-BIN_3174, the white-rot fungus of the Steccherinaceae family (The Residual Polyporoid clade, Polyporales, Basidiomycota).</title>
        <authorList>
            <person name="Fedorova T.V."/>
            <person name="Glazunova O.A."/>
            <person name="Landesman E.O."/>
            <person name="Moiseenko K.V."/>
            <person name="Psurtseva N.V."/>
            <person name="Savinova O.S."/>
            <person name="Shakhova N.V."/>
            <person name="Tyazhelova T.V."/>
            <person name="Vasina D.V."/>
        </authorList>
    </citation>
    <scope>NUCLEOTIDE SEQUENCE [LARGE SCALE GENOMIC DNA]</scope>
    <source>
        <strain evidence="3 4">LE-BIN_3174</strain>
    </source>
</reference>
<keyword evidence="1" id="KW-0472">Membrane</keyword>
<feature type="transmembrane region" description="Helical" evidence="1">
    <location>
        <begin position="60"/>
        <end position="81"/>
    </location>
</feature>
<dbReference type="Pfam" id="PF24803">
    <property type="entry name" value="DUF7704"/>
    <property type="match status" value="1"/>
</dbReference>
<dbReference type="InterPro" id="IPR056121">
    <property type="entry name" value="DUF7704"/>
</dbReference>
<dbReference type="Proteomes" id="UP000292702">
    <property type="component" value="Unassembled WGS sequence"/>
</dbReference>
<dbReference type="EMBL" id="RWJN01000132">
    <property type="protein sequence ID" value="TCD66525.1"/>
    <property type="molecule type" value="Genomic_DNA"/>
</dbReference>
<keyword evidence="1" id="KW-0812">Transmembrane</keyword>
<feature type="transmembrane region" description="Helical" evidence="1">
    <location>
        <begin position="144"/>
        <end position="166"/>
    </location>
</feature>
<proteinExistence type="predicted"/>
<evidence type="ECO:0000313" key="4">
    <source>
        <dbReference type="Proteomes" id="UP000292702"/>
    </source>
</evidence>
<feature type="domain" description="DUF7704" evidence="2">
    <location>
        <begin position="4"/>
        <end position="161"/>
    </location>
</feature>